<evidence type="ECO:0000313" key="1">
    <source>
        <dbReference type="EMBL" id="SEC55126.1"/>
    </source>
</evidence>
<organism evidence="1 2">
    <name type="scientific">Nocardioides exalbidus</name>
    <dbReference type="NCBI Taxonomy" id="402596"/>
    <lineage>
        <taxon>Bacteria</taxon>
        <taxon>Bacillati</taxon>
        <taxon>Actinomycetota</taxon>
        <taxon>Actinomycetes</taxon>
        <taxon>Propionibacteriales</taxon>
        <taxon>Nocardioidaceae</taxon>
        <taxon>Nocardioides</taxon>
    </lineage>
</organism>
<dbReference type="EMBL" id="FNRT01000002">
    <property type="protein sequence ID" value="SEC55126.1"/>
    <property type="molecule type" value="Genomic_DNA"/>
</dbReference>
<dbReference type="SUPFAM" id="SSF140453">
    <property type="entry name" value="EsxAB dimer-like"/>
    <property type="match status" value="1"/>
</dbReference>
<gene>
    <name evidence="1" type="ORF">SAMN04489844_2507</name>
</gene>
<dbReference type="RefSeq" id="WP_090969405.1">
    <property type="nucleotide sequence ID" value="NZ_FNRT01000002.1"/>
</dbReference>
<dbReference type="AlphaFoldDB" id="A0A1H4TF89"/>
<sequence>MTDFHVRPPALRDFAAVLDQLEGAMTPALDYTRTWVDLAPSAAAGTLYADIRQRVQQARTTLIGVYQPGGEVTSYYRDAARAMRDVADDYEAVDAATREQFDELLALCGSPDYVDDTTVIAHRGETAGADAADLASTLAAPTDLLVDTMTGWQTFADVVGVVVSLEWVLWIFTGGPIAGPTADLARQLDDVKGDWGEVHEVALALGALSDFHFRVSGEIGAGYNRLHGDWQGLAANAAYANLDRFAEQLDRHAEALRNVEQQMNNQAWMAVLWADLALEALQAIVDLVSIDLTSIDSTLTNLLRKISTWVTLGRLAIDMVIGAVHGLGALLEGLENADLDFPAINPPPTDIGGTP</sequence>
<keyword evidence="2" id="KW-1185">Reference proteome</keyword>
<proteinExistence type="predicted"/>
<name>A0A1H4TF89_9ACTN</name>
<dbReference type="STRING" id="402596.SAMN04489844_2507"/>
<accession>A0A1H4TF89</accession>
<reference evidence="2" key="1">
    <citation type="submission" date="2016-10" db="EMBL/GenBank/DDBJ databases">
        <authorList>
            <person name="Varghese N."/>
            <person name="Submissions S."/>
        </authorList>
    </citation>
    <scope>NUCLEOTIDE SEQUENCE [LARGE SCALE GENOMIC DNA]</scope>
    <source>
        <strain evidence="2">DSM 22017</strain>
    </source>
</reference>
<protein>
    <submittedName>
        <fullName evidence="1">Uncharacterized protein</fullName>
    </submittedName>
</protein>
<evidence type="ECO:0000313" key="2">
    <source>
        <dbReference type="Proteomes" id="UP000198742"/>
    </source>
</evidence>
<dbReference type="Proteomes" id="UP000198742">
    <property type="component" value="Unassembled WGS sequence"/>
</dbReference>
<dbReference type="InterPro" id="IPR036689">
    <property type="entry name" value="ESAT-6-like_sf"/>
</dbReference>